<dbReference type="CDD" id="cd06261">
    <property type="entry name" value="TM_PBP2"/>
    <property type="match status" value="1"/>
</dbReference>
<dbReference type="SUPFAM" id="SSF161098">
    <property type="entry name" value="MetI-like"/>
    <property type="match status" value="1"/>
</dbReference>
<keyword evidence="4 7" id="KW-0812">Transmembrane</keyword>
<keyword evidence="6 7" id="KW-0472">Membrane</keyword>
<dbReference type="EMBL" id="SMNA01000004">
    <property type="protein sequence ID" value="TDE95131.1"/>
    <property type="molecule type" value="Genomic_DNA"/>
</dbReference>
<dbReference type="InterPro" id="IPR050809">
    <property type="entry name" value="UgpAE/MalFG_permease"/>
</dbReference>
<evidence type="ECO:0000256" key="6">
    <source>
        <dbReference type="ARBA" id="ARBA00023136"/>
    </source>
</evidence>
<sequence length="299" mass="32658">MRDVLGDRKAIVILLAPALAFYTLIKLVPILWSLGLTFFDGNVLRGYEPVGFDNFTRLVNDAVFWEATAFTLKYALVATVLQVAAGYLLAILYVFVLRKGSALLRTVVFFPVILPTVAVGVLFKRLFGIHPTPGPVNSLIESFGGQSLDWFASGDTSFLVLILMDVWRSMGFFAVLLYAGLVDIPEEVIESARMDGAKGARLIRHIVLPLSLPVLLSAVVFAVNSTLKVFDSILAVTNGGPGTETQPLTLYMYRTVFTYNEYGYGSTLALALTIIAFAVTIVIFRSARKDVTADKAASR</sequence>
<feature type="transmembrane region" description="Helical" evidence="7">
    <location>
        <begin position="74"/>
        <end position="96"/>
    </location>
</feature>
<evidence type="ECO:0000256" key="5">
    <source>
        <dbReference type="ARBA" id="ARBA00022989"/>
    </source>
</evidence>
<gene>
    <name evidence="9" type="ORF">EXU48_10280</name>
</gene>
<keyword evidence="3" id="KW-1003">Cell membrane</keyword>
<dbReference type="RefSeq" id="WP_133107541.1">
    <property type="nucleotide sequence ID" value="NZ_SMNA01000004.1"/>
</dbReference>
<evidence type="ECO:0000313" key="9">
    <source>
        <dbReference type="EMBL" id="TDE95131.1"/>
    </source>
</evidence>
<evidence type="ECO:0000256" key="1">
    <source>
        <dbReference type="ARBA" id="ARBA00004651"/>
    </source>
</evidence>
<evidence type="ECO:0000256" key="4">
    <source>
        <dbReference type="ARBA" id="ARBA00022692"/>
    </source>
</evidence>
<dbReference type="Proteomes" id="UP000504882">
    <property type="component" value="Unassembled WGS sequence"/>
</dbReference>
<evidence type="ECO:0000313" key="10">
    <source>
        <dbReference type="Proteomes" id="UP000504882"/>
    </source>
</evidence>
<organism evidence="9 10">
    <name type="scientific">Occultella glacieicola</name>
    <dbReference type="NCBI Taxonomy" id="2518684"/>
    <lineage>
        <taxon>Bacteria</taxon>
        <taxon>Bacillati</taxon>
        <taxon>Actinomycetota</taxon>
        <taxon>Actinomycetes</taxon>
        <taxon>Micrococcales</taxon>
        <taxon>Ruaniaceae</taxon>
        <taxon>Occultella</taxon>
    </lineage>
</organism>
<feature type="transmembrane region" description="Helical" evidence="7">
    <location>
        <begin position="103"/>
        <end position="123"/>
    </location>
</feature>
<keyword evidence="10" id="KW-1185">Reference proteome</keyword>
<dbReference type="PANTHER" id="PTHR43227:SF8">
    <property type="entry name" value="DIACETYLCHITOBIOSE UPTAKE SYSTEM PERMEASE PROTEIN DASB"/>
    <property type="match status" value="1"/>
</dbReference>
<dbReference type="InterPro" id="IPR000515">
    <property type="entry name" value="MetI-like"/>
</dbReference>
<evidence type="ECO:0000256" key="7">
    <source>
        <dbReference type="RuleBase" id="RU363032"/>
    </source>
</evidence>
<evidence type="ECO:0000256" key="2">
    <source>
        <dbReference type="ARBA" id="ARBA00022448"/>
    </source>
</evidence>
<accession>A0ABY2E5G0</accession>
<proteinExistence type="inferred from homology"/>
<evidence type="ECO:0000259" key="8">
    <source>
        <dbReference type="PROSITE" id="PS50928"/>
    </source>
</evidence>
<keyword evidence="5 7" id="KW-1133">Transmembrane helix</keyword>
<name>A0ABY2E5G0_9MICO</name>
<dbReference type="Gene3D" id="1.10.3720.10">
    <property type="entry name" value="MetI-like"/>
    <property type="match status" value="1"/>
</dbReference>
<dbReference type="InterPro" id="IPR035906">
    <property type="entry name" value="MetI-like_sf"/>
</dbReference>
<feature type="domain" description="ABC transmembrane type-1" evidence="8">
    <location>
        <begin position="68"/>
        <end position="283"/>
    </location>
</feature>
<dbReference type="PANTHER" id="PTHR43227">
    <property type="entry name" value="BLL4140 PROTEIN"/>
    <property type="match status" value="1"/>
</dbReference>
<comment type="similarity">
    <text evidence="7">Belongs to the binding-protein-dependent transport system permease family.</text>
</comment>
<dbReference type="Pfam" id="PF00528">
    <property type="entry name" value="BPD_transp_1"/>
    <property type="match status" value="1"/>
</dbReference>
<feature type="transmembrane region" description="Helical" evidence="7">
    <location>
        <begin position="12"/>
        <end position="32"/>
    </location>
</feature>
<feature type="transmembrane region" description="Helical" evidence="7">
    <location>
        <begin position="202"/>
        <end position="223"/>
    </location>
</feature>
<comment type="caution">
    <text evidence="9">The sequence shown here is derived from an EMBL/GenBank/DDBJ whole genome shotgun (WGS) entry which is preliminary data.</text>
</comment>
<dbReference type="PROSITE" id="PS50928">
    <property type="entry name" value="ABC_TM1"/>
    <property type="match status" value="1"/>
</dbReference>
<evidence type="ECO:0000256" key="3">
    <source>
        <dbReference type="ARBA" id="ARBA00022475"/>
    </source>
</evidence>
<comment type="subcellular location">
    <subcellularLocation>
        <location evidence="1 7">Cell membrane</location>
        <topology evidence="1 7">Multi-pass membrane protein</topology>
    </subcellularLocation>
</comment>
<reference evidence="9 10" key="1">
    <citation type="submission" date="2019-03" db="EMBL/GenBank/DDBJ databases">
        <title>Genomic features of bacteria from cold environments.</title>
        <authorList>
            <person name="Shen L."/>
        </authorList>
    </citation>
    <scope>NUCLEOTIDE SEQUENCE [LARGE SCALE GENOMIC DNA]</scope>
    <source>
        <strain evidence="10">T3246-1</strain>
    </source>
</reference>
<feature type="transmembrane region" description="Helical" evidence="7">
    <location>
        <begin position="158"/>
        <end position="181"/>
    </location>
</feature>
<protein>
    <submittedName>
        <fullName evidence="9">Sugar ABC transporter permease</fullName>
    </submittedName>
</protein>
<keyword evidence="2 7" id="KW-0813">Transport</keyword>
<feature type="transmembrane region" description="Helical" evidence="7">
    <location>
        <begin position="262"/>
        <end position="284"/>
    </location>
</feature>